<feature type="domain" description="Rv2525c-like glycoside hydrolase-like" evidence="1">
    <location>
        <begin position="67"/>
        <end position="232"/>
    </location>
</feature>
<protein>
    <submittedName>
        <fullName evidence="2">Glycoside hydrolase domain-containing protein</fullName>
    </submittedName>
</protein>
<sequence>RHRRRRARHHNHDPRPLVRKPQYKLPVTGDLDRATWMSLFISHGDPNRPAVACDTRFEITAERLKILKADGYEIVGRYLSEKNQENLDPSDYWKAIRPGELERITEGGMKFFPIFQHDARELVDFSSATGAAHAHLAREAAERLGIPPTYIYFAVDFDVLDHEIEPRIVEYFRAVNNNIQGGYNVGIYGSRNVCAKIIGQKLAGSAFVADLSYGFSGNLGFPIPDMWNYDQFAELDNYRGGGWDLDRVAYSGQIPPVSYVASRKAGGKAVVQEATDYTKLAPIDLIWHLEKRFEELRAAGKFSSKSGAIWRGVINYLAKDYLRDGGNISALQWEIAAEPFARRNSIVLENDPVASKIIAVLDRYISGRRQSMIDVDGESVDLSHLSATILGYLTGFVVPDQWTGWAGDLATAMAQIQKVVKWNPGVDVQVVADALIGARERFRSQGVLQGLILEDPQGSGDVIENSCNRDDLCCDGDAIALLRALRDGDGWDVHHLSNTLRAYYTDSSRLSSRFKEIGWSVGASDFDSARSAFYSGVTGPGDEALRSGLAGTVDDDVIMAACEALARFVFN</sequence>
<gene>
    <name evidence="2" type="ORF">ACFSUQ_09260</name>
</gene>
<accession>A0ABW5RK81</accession>
<dbReference type="Pfam" id="PF08924">
    <property type="entry name" value="Rv2525c_GlyHyd-like"/>
    <property type="match status" value="1"/>
</dbReference>
<keyword evidence="2" id="KW-0378">Hydrolase</keyword>
<evidence type="ECO:0000259" key="1">
    <source>
        <dbReference type="Pfam" id="PF08924"/>
    </source>
</evidence>
<dbReference type="GO" id="GO:0016787">
    <property type="term" value="F:hydrolase activity"/>
    <property type="evidence" value="ECO:0007669"/>
    <property type="project" value="UniProtKB-KW"/>
</dbReference>
<dbReference type="Gene3D" id="3.20.20.80">
    <property type="entry name" value="Glycosidases"/>
    <property type="match status" value="1"/>
</dbReference>
<evidence type="ECO:0000313" key="3">
    <source>
        <dbReference type="Proteomes" id="UP001597453"/>
    </source>
</evidence>
<dbReference type="InterPro" id="IPR015020">
    <property type="entry name" value="Rv2525c-like_Glyco_Hydro-like"/>
</dbReference>
<dbReference type="InterPro" id="IPR017853">
    <property type="entry name" value="GH"/>
</dbReference>
<dbReference type="CDD" id="cd06418">
    <property type="entry name" value="GH25_BacA-like"/>
    <property type="match status" value="1"/>
</dbReference>
<dbReference type="EMBL" id="JBHUNF010000010">
    <property type="protein sequence ID" value="MFD2675478.1"/>
    <property type="molecule type" value="Genomic_DNA"/>
</dbReference>
<comment type="caution">
    <text evidence="2">The sequence shown here is derived from an EMBL/GenBank/DDBJ whole genome shotgun (WGS) entry which is preliminary data.</text>
</comment>
<evidence type="ECO:0000313" key="2">
    <source>
        <dbReference type="EMBL" id="MFD2675478.1"/>
    </source>
</evidence>
<reference evidence="3" key="1">
    <citation type="journal article" date="2019" name="Int. J. Syst. Evol. Microbiol.">
        <title>The Global Catalogue of Microorganisms (GCM) 10K type strain sequencing project: providing services to taxonomists for standard genome sequencing and annotation.</title>
        <authorList>
            <consortium name="The Broad Institute Genomics Platform"/>
            <consortium name="The Broad Institute Genome Sequencing Center for Infectious Disease"/>
            <person name="Wu L."/>
            <person name="Ma J."/>
        </authorList>
    </citation>
    <scope>NUCLEOTIDE SEQUENCE [LARGE SCALE GENOMIC DNA]</scope>
    <source>
        <strain evidence="3">TISTR 1511</strain>
    </source>
</reference>
<dbReference type="Proteomes" id="UP001597453">
    <property type="component" value="Unassembled WGS sequence"/>
</dbReference>
<dbReference type="SUPFAM" id="SSF51445">
    <property type="entry name" value="(Trans)glycosidases"/>
    <property type="match status" value="1"/>
</dbReference>
<organism evidence="2 3">
    <name type="scientific">Gulosibacter bifidus</name>
    <dbReference type="NCBI Taxonomy" id="272239"/>
    <lineage>
        <taxon>Bacteria</taxon>
        <taxon>Bacillati</taxon>
        <taxon>Actinomycetota</taxon>
        <taxon>Actinomycetes</taxon>
        <taxon>Micrococcales</taxon>
        <taxon>Microbacteriaceae</taxon>
        <taxon>Gulosibacter</taxon>
    </lineage>
</organism>
<dbReference type="RefSeq" id="WP_390280589.1">
    <property type="nucleotide sequence ID" value="NZ_JBHUNF010000010.1"/>
</dbReference>
<proteinExistence type="predicted"/>
<name>A0ABW5RK81_9MICO</name>
<feature type="non-terminal residue" evidence="2">
    <location>
        <position position="1"/>
    </location>
</feature>
<keyword evidence="3" id="KW-1185">Reference proteome</keyword>